<dbReference type="Gene3D" id="3.90.820.10">
    <property type="entry name" value="Structural Genomics, Unknown Function 30-nov-00 1gh9 Mol_id"/>
    <property type="match status" value="1"/>
</dbReference>
<protein>
    <submittedName>
        <fullName evidence="2">MbtH protein</fullName>
    </submittedName>
</protein>
<evidence type="ECO:0000313" key="2">
    <source>
        <dbReference type="EMBL" id="PTX49496.1"/>
    </source>
</evidence>
<reference evidence="2 3" key="1">
    <citation type="submission" date="2018-04" db="EMBL/GenBank/DDBJ databases">
        <title>Genomic Encyclopedia of Archaeal and Bacterial Type Strains, Phase II (KMG-II): from individual species to whole genera.</title>
        <authorList>
            <person name="Goeker M."/>
        </authorList>
    </citation>
    <scope>NUCLEOTIDE SEQUENCE [LARGE SCALE GENOMIC DNA]</scope>
    <source>
        <strain evidence="2 3">DSM 21823</strain>
    </source>
</reference>
<proteinExistence type="predicted"/>
<dbReference type="AlphaFoldDB" id="A0A2T6B0A0"/>
<name>A0A2T6B0A0_9RHOB</name>
<keyword evidence="3" id="KW-1185">Reference proteome</keyword>
<dbReference type="Proteomes" id="UP000244224">
    <property type="component" value="Unassembled WGS sequence"/>
</dbReference>
<dbReference type="InterPro" id="IPR038020">
    <property type="entry name" value="MbtH-like_sf"/>
</dbReference>
<dbReference type="SUPFAM" id="SSF160582">
    <property type="entry name" value="MbtH-like"/>
    <property type="match status" value="1"/>
</dbReference>
<dbReference type="PANTHER" id="PTHR38444:SF1">
    <property type="entry name" value="ENTEROBACTIN BIOSYNTHESIS PROTEIN YBDZ"/>
    <property type="match status" value="1"/>
</dbReference>
<evidence type="ECO:0000313" key="3">
    <source>
        <dbReference type="Proteomes" id="UP000244224"/>
    </source>
</evidence>
<organism evidence="2 3">
    <name type="scientific">Gemmobacter caeni</name>
    <dbReference type="NCBI Taxonomy" id="589035"/>
    <lineage>
        <taxon>Bacteria</taxon>
        <taxon>Pseudomonadati</taxon>
        <taxon>Pseudomonadota</taxon>
        <taxon>Alphaproteobacteria</taxon>
        <taxon>Rhodobacterales</taxon>
        <taxon>Paracoccaceae</taxon>
        <taxon>Gemmobacter</taxon>
    </lineage>
</organism>
<dbReference type="GO" id="GO:0005829">
    <property type="term" value="C:cytosol"/>
    <property type="evidence" value="ECO:0007669"/>
    <property type="project" value="TreeGrafter"/>
</dbReference>
<dbReference type="RefSeq" id="WP_054303013.1">
    <property type="nucleotide sequence ID" value="NZ_QBKP01000007.1"/>
</dbReference>
<evidence type="ECO:0000259" key="1">
    <source>
        <dbReference type="SMART" id="SM00923"/>
    </source>
</evidence>
<dbReference type="InterPro" id="IPR037407">
    <property type="entry name" value="MLP_fam"/>
</dbReference>
<dbReference type="PANTHER" id="PTHR38444">
    <property type="entry name" value="ENTEROBACTIN BIOSYNTHESIS PROTEIN YBDZ"/>
    <property type="match status" value="1"/>
</dbReference>
<dbReference type="InterPro" id="IPR005153">
    <property type="entry name" value="MbtH-like_dom"/>
</dbReference>
<dbReference type="GO" id="GO:0019290">
    <property type="term" value="P:siderophore biosynthetic process"/>
    <property type="evidence" value="ECO:0007669"/>
    <property type="project" value="TreeGrafter"/>
</dbReference>
<dbReference type="OrthoDB" id="7584480at2"/>
<dbReference type="EMBL" id="QBKP01000007">
    <property type="protein sequence ID" value="PTX49496.1"/>
    <property type="molecule type" value="Genomic_DNA"/>
</dbReference>
<dbReference type="Pfam" id="PF03621">
    <property type="entry name" value="MbtH"/>
    <property type="match status" value="1"/>
</dbReference>
<feature type="domain" description="MbtH-like" evidence="1">
    <location>
        <begin position="2"/>
        <end position="52"/>
    </location>
</feature>
<sequence>MTRSLTAGGDWHIVRNGEGRHSVWPALLPLPEGWIAEGAKGTRDACLAQIETLWADPRPVALRKVMDA</sequence>
<dbReference type="SMART" id="SM00923">
    <property type="entry name" value="MbtH"/>
    <property type="match status" value="1"/>
</dbReference>
<comment type="caution">
    <text evidence="2">The sequence shown here is derived from an EMBL/GenBank/DDBJ whole genome shotgun (WGS) entry which is preliminary data.</text>
</comment>
<gene>
    <name evidence="2" type="ORF">C8N34_107143</name>
</gene>
<accession>A0A2T6B0A0</accession>